<dbReference type="EMBL" id="CP081303">
    <property type="protein sequence ID" value="QZE13902.1"/>
    <property type="molecule type" value="Genomic_DNA"/>
</dbReference>
<proteinExistence type="predicted"/>
<sequence>MKKIWLSTLSLLLIWSCVSEKQTDYASKVNVFIGTGGHGHTFPGAAFPYGQIQLSPDNVTQGWDWCSGYHNSDSTIVGFSHLHLSGTGIGDLYDISVLPTTKTVEYKDGENNGEFISNYIGKYTKNQEHASPGYYKVKMNSGITAELTTTRRVGMHRYSFPKNNSINSIIFNLGYSKNWDATAKTEIMVDSPTQISGYRWSTGWAKDQRVYFVAQFSEPIHKQKIIKTTANNNIGVFSFAKDQVTLKVSISSVSTANALENMMDDTHASWNFDQTKEYTHEAWNKALSKIDITTPSNTVDTIFYTALYHTMIAPALFSDINEQYKAPNGETKTAKGYDQYTVFSLWDTYRALHPLLTITDDEKVNDMVKSLLAHYDVTGILPIWELEGNDNGCMVGNHAISVIAEAIMKNIGNFDREKAYKAIKKSSLIDKRGMGYHNKLGYIPSNKENEAVAKSLEYSIDDWAVAAVARKLGYEEDYQYFSKRANNFVNYFDASTGFLRGKNDDNTWVAPFSPTESRHRGNDYTEGTAWQYLWLVPQNPKKLVSLLGGDKKFVQKLDTFFSLENGITGEDASPDISGLIGGYAHGNEPGHHTIYLYNIANRPDKAQEMLHKTLTTMYRNSPDGIAGNEDCGQMSAWYILSSIGIYPMNPASATYQLGAPNVEKAQIEVPNEKYFTINTINFGGDRIYVDHVALNGKRLERSFITHKEIMKGSELTFYMTNKPCNTFRKLKTTTK</sequence>
<dbReference type="EC" id="3.2.1.-" evidence="1"/>
<accession>A0AC61NP52</accession>
<protein>
    <submittedName>
        <fullName evidence="1">GH92 family glycosyl hydrolase</fullName>
        <ecNumber evidence="1">3.2.1.-</ecNumber>
    </submittedName>
</protein>
<keyword evidence="2" id="KW-1185">Reference proteome</keyword>
<evidence type="ECO:0000313" key="2">
    <source>
        <dbReference type="Proteomes" id="UP000826212"/>
    </source>
</evidence>
<keyword evidence="1" id="KW-0326">Glycosidase</keyword>
<keyword evidence="1" id="KW-0378">Hydrolase</keyword>
<organism evidence="1 2">
    <name type="scientific">Halosquirtibacter laminarini</name>
    <dbReference type="NCBI Taxonomy" id="3374600"/>
    <lineage>
        <taxon>Bacteria</taxon>
        <taxon>Pseudomonadati</taxon>
        <taxon>Bacteroidota</taxon>
        <taxon>Bacteroidia</taxon>
        <taxon>Marinilabiliales</taxon>
        <taxon>Prolixibacteraceae</taxon>
        <taxon>Halosquirtibacter</taxon>
    </lineage>
</organism>
<dbReference type="Proteomes" id="UP000826212">
    <property type="component" value="Chromosome"/>
</dbReference>
<gene>
    <name evidence="1" type="ORF">K4L44_15340</name>
</gene>
<reference evidence="1" key="1">
    <citation type="submission" date="2021-08" db="EMBL/GenBank/DDBJ databases">
        <title>Novel anaerobic bacterium isolated from sea squirt in East Sea, Republic of Korea.</title>
        <authorList>
            <person name="Nguyen T.H."/>
            <person name="Li Z."/>
            <person name="Lee Y.-J."/>
            <person name="Ko J."/>
            <person name="Kim S.-G."/>
        </authorList>
    </citation>
    <scope>NUCLEOTIDE SEQUENCE</scope>
    <source>
        <strain evidence="1">KCTC 25031</strain>
    </source>
</reference>
<evidence type="ECO:0000313" key="1">
    <source>
        <dbReference type="EMBL" id="QZE13902.1"/>
    </source>
</evidence>
<name>A0AC61NP52_9BACT</name>